<name>A0AAF1JVF9_9PROT</name>
<proteinExistence type="predicted"/>
<accession>A0AAF1JVF9</accession>
<keyword evidence="2" id="KW-1185">Reference proteome</keyword>
<comment type="caution">
    <text evidence="1">The sequence shown here is derived from an EMBL/GenBank/DDBJ whole genome shotgun (WGS) entry which is preliminary data.</text>
</comment>
<evidence type="ECO:0000313" key="1">
    <source>
        <dbReference type="EMBL" id="MBR0654586.1"/>
    </source>
</evidence>
<sequence>MTARNHHFVPQCYLKGFVRHRDKPKLFVVDRQNRTAFQTHPRNVAAERDFHAIDLEGHAPDALEGALAQFEGQLADALGRIIADREIRSEDDRVYLLNLVAMLAVKNPRHRRSFMDFQERLYDMIGDVVTANDTIWNSQMRQVKEAGFIEKESAVTRKQARDFLQRGEYTIDMNTGYQVGLELNALDTVLRCCADRHWILLRAPPDSPGFITSDHPVCLFWSDLNMRSGLLPPGHGMKATEVLFPISSGLAWIGTFEHPARIIDATEEKVRTFNAAVLSVCHRQVYGTDGDCAYQAHPGDKPRRLRELPYDGRFAARKETKTKMRIALPRREA</sequence>
<dbReference type="Pfam" id="PF14022">
    <property type="entry name" value="DUF4238"/>
    <property type="match status" value="1"/>
</dbReference>
<dbReference type="EMBL" id="JAAEDH010000004">
    <property type="protein sequence ID" value="MBR0654586.1"/>
    <property type="molecule type" value="Genomic_DNA"/>
</dbReference>
<reference evidence="1" key="1">
    <citation type="submission" date="2020-01" db="EMBL/GenBank/DDBJ databases">
        <authorList>
            <person name="Rat A."/>
        </authorList>
    </citation>
    <scope>NUCLEOTIDE SEQUENCE</scope>
    <source>
        <strain evidence="1">LMG 28251</strain>
    </source>
</reference>
<reference evidence="1" key="2">
    <citation type="journal article" date="2021" name="Syst. Appl. Microbiol.">
        <title>Roseomonas hellenica sp. nov., isolated from roots of wild-growing Alkanna tinctoria.</title>
        <authorList>
            <person name="Rat A."/>
            <person name="Naranjo H.D."/>
            <person name="Lebbe L."/>
            <person name="Cnockaert M."/>
            <person name="Krigas N."/>
            <person name="Grigoriadou K."/>
            <person name="Maloupa E."/>
            <person name="Willems A."/>
        </authorList>
    </citation>
    <scope>NUCLEOTIDE SEQUENCE</scope>
    <source>
        <strain evidence="1">LMG 28251</strain>
    </source>
</reference>
<dbReference type="InterPro" id="IPR025332">
    <property type="entry name" value="DUF4238"/>
</dbReference>
<evidence type="ECO:0000313" key="2">
    <source>
        <dbReference type="Proteomes" id="UP001196068"/>
    </source>
</evidence>
<protein>
    <submittedName>
        <fullName evidence="1">DUF4238 domain-containing protein</fullName>
    </submittedName>
</protein>
<gene>
    <name evidence="1" type="ORF">GXW79_05780</name>
</gene>
<dbReference type="AlphaFoldDB" id="A0AAF1JVF9"/>
<dbReference type="RefSeq" id="WP_211873403.1">
    <property type="nucleotide sequence ID" value="NZ_JAAEDH010000004.1"/>
</dbReference>
<organism evidence="1 2">
    <name type="scientific">Plastoroseomonas arctica</name>
    <dbReference type="NCBI Taxonomy" id="1509237"/>
    <lineage>
        <taxon>Bacteria</taxon>
        <taxon>Pseudomonadati</taxon>
        <taxon>Pseudomonadota</taxon>
        <taxon>Alphaproteobacteria</taxon>
        <taxon>Acetobacterales</taxon>
        <taxon>Acetobacteraceae</taxon>
        <taxon>Plastoroseomonas</taxon>
    </lineage>
</organism>
<dbReference type="Proteomes" id="UP001196068">
    <property type="component" value="Unassembled WGS sequence"/>
</dbReference>